<gene>
    <name evidence="1" type="ORF">SAMN05421841_0051</name>
</gene>
<keyword evidence="2" id="KW-1185">Reference proteome</keyword>
<dbReference type="STRING" id="356305.SAMN05421841_0051"/>
<evidence type="ECO:0000313" key="1">
    <source>
        <dbReference type="EMBL" id="SEV89106.1"/>
    </source>
</evidence>
<proteinExistence type="predicted"/>
<reference evidence="2" key="1">
    <citation type="submission" date="2016-10" db="EMBL/GenBank/DDBJ databases">
        <authorList>
            <person name="Varghese N."/>
            <person name="Submissions S."/>
        </authorList>
    </citation>
    <scope>NUCLEOTIDE SEQUENCE [LARGE SCALE GENOMIC DNA]</scope>
    <source>
        <strain evidence="2">DSM 17724</strain>
    </source>
</reference>
<organism evidence="1 2">
    <name type="scientific">Chryseobacterium wanjuense</name>
    <dbReference type="NCBI Taxonomy" id="356305"/>
    <lineage>
        <taxon>Bacteria</taxon>
        <taxon>Pseudomonadati</taxon>
        <taxon>Bacteroidota</taxon>
        <taxon>Flavobacteriia</taxon>
        <taxon>Flavobacteriales</taxon>
        <taxon>Weeksellaceae</taxon>
        <taxon>Chryseobacterium group</taxon>
        <taxon>Chryseobacterium</taxon>
    </lineage>
</organism>
<dbReference type="Proteomes" id="UP000199469">
    <property type="component" value="Unassembled WGS sequence"/>
</dbReference>
<accession>A0A1I0MMH3</accession>
<name>A0A1I0MMH3_9FLAO</name>
<dbReference type="RefSeq" id="WP_089789964.1">
    <property type="nucleotide sequence ID" value="NZ_FOIU01000001.1"/>
</dbReference>
<dbReference type="AlphaFoldDB" id="A0A1I0MMH3"/>
<dbReference type="OrthoDB" id="1377352at2"/>
<evidence type="ECO:0000313" key="2">
    <source>
        <dbReference type="Proteomes" id="UP000199469"/>
    </source>
</evidence>
<protein>
    <submittedName>
        <fullName evidence="1">Uncharacterized protein</fullName>
    </submittedName>
</protein>
<sequence>MEKNFRLVMLFTVLSVAKLVGQVGISTNNPLATLHVDGAKDNPNMGVPNSAQESNDAVVTSTGQLGVGIIKPTTKFQVVANTANANRFTLIDAPTGTNQYVTLALRNTSPLATGNYSILGFTNSGPASGGANWGLGTIRTGAVSASGSEEEFFIANSTGVAYNERMRINTIGNVGIGTSSPNPSAILELSSTTKGFLPTRLTTAQRDAITPKPAGLMIYNTDTNCMEYWNTTMWVGNCAAPSGTNTITNCTSGALSGTYVQGTPMNAGNTVTITVNVAQTGAWSITSNTVNGVIWSGSGTFTSTGVQNVTLTASGTPTNSGTFDYTFNLGSSSCTRSITFNGNTPSSMCQFGPDDLPNNSFVTSNGIQISVSATHTGDKGVNTTGWYGCGPAGAANAVYMSNFWLFGLKNGVHTSTTTTYSFSRPISNAEVSMSELDVNQSVTITAQDVNGNNVSVVLTKTKDCISYNNTVSGNTVTATNGRNTSLSIRVGGAYYRKITVVHNGVSGSYRPETNNATAANLTLCNAVAQ</sequence>
<dbReference type="EMBL" id="FOIU01000001">
    <property type="protein sequence ID" value="SEV89106.1"/>
    <property type="molecule type" value="Genomic_DNA"/>
</dbReference>